<dbReference type="InterPro" id="IPR012334">
    <property type="entry name" value="Pectin_lyas_fold"/>
</dbReference>
<dbReference type="InterPro" id="IPR011050">
    <property type="entry name" value="Pectin_lyase_fold/virulence"/>
</dbReference>
<dbReference type="SUPFAM" id="SSF51126">
    <property type="entry name" value="Pectin lyase-like"/>
    <property type="match status" value="1"/>
</dbReference>
<comment type="caution">
    <text evidence="1">The sequence shown here is derived from an EMBL/GenBank/DDBJ whole genome shotgun (WGS) entry which is preliminary data.</text>
</comment>
<proteinExistence type="predicted"/>
<gene>
    <name evidence="1" type="ORF">WAX74_20495</name>
</gene>
<keyword evidence="2" id="KW-1185">Reference proteome</keyword>
<dbReference type="SMART" id="SM00710">
    <property type="entry name" value="PbH1"/>
    <property type="match status" value="9"/>
</dbReference>
<protein>
    <submittedName>
        <fullName evidence="1">Right-handed parallel beta-helix repeat-containing protein</fullName>
    </submittedName>
</protein>
<evidence type="ECO:0000313" key="2">
    <source>
        <dbReference type="Proteomes" id="UP001364890"/>
    </source>
</evidence>
<dbReference type="Proteomes" id="UP001364890">
    <property type="component" value="Unassembled WGS sequence"/>
</dbReference>
<dbReference type="Gene3D" id="2.160.20.10">
    <property type="entry name" value="Single-stranded right-handed beta-helix, Pectin lyase-like"/>
    <property type="match status" value="1"/>
</dbReference>
<reference evidence="1 2" key="1">
    <citation type="submission" date="2024-01" db="EMBL/GenBank/DDBJ databases">
        <title>Seven novel Bacillus-like species.</title>
        <authorList>
            <person name="Liu G."/>
        </authorList>
    </citation>
    <scope>NUCLEOTIDE SEQUENCE [LARGE SCALE GENOMIC DNA]</scope>
    <source>
        <strain evidence="1 2">FJAT-51614</strain>
    </source>
</reference>
<organism evidence="1 2">
    <name type="scientific">Psychrobacillus mangrovi</name>
    <dbReference type="NCBI Taxonomy" id="3117745"/>
    <lineage>
        <taxon>Bacteria</taxon>
        <taxon>Bacillati</taxon>
        <taxon>Bacillota</taxon>
        <taxon>Bacilli</taxon>
        <taxon>Bacillales</taxon>
        <taxon>Bacillaceae</taxon>
        <taxon>Psychrobacillus</taxon>
    </lineage>
</organism>
<name>A0ABU8FAF0_9BACI</name>
<dbReference type="InterPro" id="IPR006626">
    <property type="entry name" value="PbH1"/>
</dbReference>
<sequence>MRLSRVLFTSILAIIMVLTIGVSADVKVNAESHDINTLGKEISEKAKLGLELGISDSNKDKVVLVETADETERLQDALNLGAGKIVVLPYGSSFKVSGLKVPDNTTIIGYGSKIYNDKKHTTLLTIGSGVKIYGLEIQGAGNKDAGVKGIGININGANSANYAKNIVIHDSFIHDIGFYGIKAEFADNVTVTNTNIEDIGYAGIGGFSVSNFNVDKSHIKAIAPGTNGNAYGVFFSRKGSKSDLRQYPRSKDSSVTNSTIEDIPLWEALDTHGGENITFNHNKIRNAKVGIAFVNATGDGKKGIFGTQRSTAKGNQIEGIGKGCGIIVAGSTSDYASGLTISGNQLTNAGKEGSSISGAICAKLTKDLIIKENTLKNSFANGISINTHNNQFLITKNKIQDVQDKTYVVPAAIAIRSTNNEGTISQNVLTGDGKLSNKYVSVRGINISTKINVKLKIGTNTNTFKLPIAGGTGSHVTYVK</sequence>
<evidence type="ECO:0000313" key="1">
    <source>
        <dbReference type="EMBL" id="MEI4771981.1"/>
    </source>
</evidence>
<dbReference type="EMBL" id="JBAWSY010000036">
    <property type="protein sequence ID" value="MEI4771981.1"/>
    <property type="molecule type" value="Genomic_DNA"/>
</dbReference>
<accession>A0ABU8FAF0</accession>